<evidence type="ECO:0008006" key="8">
    <source>
        <dbReference type="Google" id="ProtNLM"/>
    </source>
</evidence>
<dbReference type="GO" id="GO:0016020">
    <property type="term" value="C:membrane"/>
    <property type="evidence" value="ECO:0007669"/>
    <property type="project" value="UniProtKB-SubCell"/>
</dbReference>
<evidence type="ECO:0000313" key="6">
    <source>
        <dbReference type="EMBL" id="ANJ67326.1"/>
    </source>
</evidence>
<dbReference type="RefSeq" id="WP_066099962.1">
    <property type="nucleotide sequence ID" value="NZ_CP016027.1"/>
</dbReference>
<organism evidence="6 7">
    <name type="scientific">Halothiobacillus diazotrophicus</name>
    <dbReference type="NCBI Taxonomy" id="1860122"/>
    <lineage>
        <taxon>Bacteria</taxon>
        <taxon>Pseudomonadati</taxon>
        <taxon>Pseudomonadota</taxon>
        <taxon>Gammaproteobacteria</taxon>
        <taxon>Chromatiales</taxon>
        <taxon>Halothiobacillaceae</taxon>
        <taxon>Halothiobacillus</taxon>
    </lineage>
</organism>
<evidence type="ECO:0000256" key="5">
    <source>
        <dbReference type="ARBA" id="ARBA00023136"/>
    </source>
</evidence>
<dbReference type="InterPro" id="IPR007156">
    <property type="entry name" value="MamQ_LemA"/>
</dbReference>
<dbReference type="OrthoDB" id="9804152at2"/>
<dbReference type="Proteomes" id="UP000078596">
    <property type="component" value="Chromosome"/>
</dbReference>
<evidence type="ECO:0000256" key="2">
    <source>
        <dbReference type="ARBA" id="ARBA00008854"/>
    </source>
</evidence>
<dbReference type="SUPFAM" id="SSF140478">
    <property type="entry name" value="LemA-like"/>
    <property type="match status" value="1"/>
</dbReference>
<dbReference type="PANTHER" id="PTHR34478:SF1">
    <property type="entry name" value="PROTEIN LEMA"/>
    <property type="match status" value="1"/>
</dbReference>
<keyword evidence="7" id="KW-1185">Reference proteome</keyword>
<evidence type="ECO:0000313" key="7">
    <source>
        <dbReference type="Proteomes" id="UP000078596"/>
    </source>
</evidence>
<keyword evidence="4" id="KW-1133">Transmembrane helix</keyword>
<accession>A0A191ZHF7</accession>
<dbReference type="PANTHER" id="PTHR34478">
    <property type="entry name" value="PROTEIN LEMA"/>
    <property type="match status" value="1"/>
</dbReference>
<dbReference type="Pfam" id="PF04011">
    <property type="entry name" value="LemA"/>
    <property type="match status" value="1"/>
</dbReference>
<evidence type="ECO:0000256" key="3">
    <source>
        <dbReference type="ARBA" id="ARBA00022692"/>
    </source>
</evidence>
<dbReference type="InterPro" id="IPR023353">
    <property type="entry name" value="LemA-like_dom_sf"/>
</dbReference>
<dbReference type="AlphaFoldDB" id="A0A191ZHF7"/>
<keyword evidence="5" id="KW-0472">Membrane</keyword>
<name>A0A191ZHF7_9GAMM</name>
<dbReference type="KEGG" id="haz:A9404_07970"/>
<gene>
    <name evidence="6" type="ORF">A9404_07970</name>
</gene>
<keyword evidence="3" id="KW-0812">Transmembrane</keyword>
<reference evidence="6 7" key="1">
    <citation type="submission" date="2016-06" db="EMBL/GenBank/DDBJ databases">
        <title>Insight into the functional genes involving in sulfur oxidation in Pearl River water.</title>
        <authorList>
            <person name="Luo J."/>
            <person name="Tan X."/>
            <person name="Lin W."/>
        </authorList>
    </citation>
    <scope>NUCLEOTIDE SEQUENCE [LARGE SCALE GENOMIC DNA]</scope>
    <source>
        <strain evidence="6 7">LS2</strain>
    </source>
</reference>
<proteinExistence type="inferred from homology"/>
<dbReference type="EMBL" id="CP016027">
    <property type="protein sequence ID" value="ANJ67326.1"/>
    <property type="molecule type" value="Genomic_DNA"/>
</dbReference>
<comment type="similarity">
    <text evidence="2">Belongs to the LemA family.</text>
</comment>
<comment type="subcellular location">
    <subcellularLocation>
        <location evidence="1">Membrane</location>
        <topology evidence="1">Single-pass membrane protein</topology>
    </subcellularLocation>
</comment>
<protein>
    <recommendedName>
        <fullName evidence="8">LemA family protein</fullName>
    </recommendedName>
</protein>
<dbReference type="Gene3D" id="1.20.1440.20">
    <property type="entry name" value="LemA-like domain"/>
    <property type="match status" value="1"/>
</dbReference>
<sequence>MLSFGILGSLLVLAALVWAIWIYNRLVRDRHRVLAAWSDINVQLKRRHDLIPKLVEAVQGYTAYEQATLQTLTALRTRSGQTEDPAARGALEAQITTGVHRLLALAEAYPDLKASANFLELQRDISAVEDSLQHARRYYNGAVRNLNTRIDSFPDLFIARTLGYRYAVYFQREGQ</sequence>
<evidence type="ECO:0000256" key="1">
    <source>
        <dbReference type="ARBA" id="ARBA00004167"/>
    </source>
</evidence>
<evidence type="ECO:0000256" key="4">
    <source>
        <dbReference type="ARBA" id="ARBA00022989"/>
    </source>
</evidence>